<gene>
    <name evidence="2" type="ORF">PFUGPA_01303</name>
</gene>
<reference evidence="2 3" key="1">
    <citation type="submission" date="2013-02" db="EMBL/GenBank/DDBJ databases">
        <title>The Genome Annotation of Plasmodium falciparum Palo Alto/Uganda.</title>
        <authorList>
            <consortium name="The Broad Institute Genome Sequencing Platform"/>
            <consortium name="The Broad Institute Genome Sequencing Center for Infectious Disease"/>
            <person name="Neafsey D."/>
            <person name="Hoffman S."/>
            <person name="Volkman S."/>
            <person name="Rosenthal P."/>
            <person name="Walker B."/>
            <person name="Young S.K."/>
            <person name="Zeng Q."/>
            <person name="Gargeya S."/>
            <person name="Fitzgerald M."/>
            <person name="Haas B."/>
            <person name="Abouelleil A."/>
            <person name="Allen A.W."/>
            <person name="Alvarado L."/>
            <person name="Arachchi H.M."/>
            <person name="Berlin A.M."/>
            <person name="Chapman S.B."/>
            <person name="Gainer-Dewar J."/>
            <person name="Goldberg J."/>
            <person name="Griggs A."/>
            <person name="Gujja S."/>
            <person name="Hansen M."/>
            <person name="Howarth C."/>
            <person name="Imamovic A."/>
            <person name="Ireland A."/>
            <person name="Larimer J."/>
            <person name="McCowan C."/>
            <person name="Murphy C."/>
            <person name="Pearson M."/>
            <person name="Poon T.W."/>
            <person name="Priest M."/>
            <person name="Roberts A."/>
            <person name="Saif S."/>
            <person name="Shea T."/>
            <person name="Sisk P."/>
            <person name="Sykes S."/>
            <person name="Wortman J."/>
            <person name="Nusbaum C."/>
            <person name="Birren B."/>
        </authorList>
    </citation>
    <scope>NUCLEOTIDE SEQUENCE [LARGE SCALE GENOMIC DNA]</scope>
    <source>
        <strain evidence="2 3">Palo Alto/Uganda</strain>
    </source>
</reference>
<accession>W4J2K8</accession>
<dbReference type="EMBL" id="KI927303">
    <property type="protein sequence ID" value="ETW56513.1"/>
    <property type="molecule type" value="Genomic_DNA"/>
</dbReference>
<evidence type="ECO:0000313" key="2">
    <source>
        <dbReference type="EMBL" id="ETW56513.1"/>
    </source>
</evidence>
<keyword evidence="1" id="KW-0472">Membrane</keyword>
<organism evidence="2 3">
    <name type="scientific">Plasmodium falciparum (isolate Palo Alto / Uganda)</name>
    <dbReference type="NCBI Taxonomy" id="57270"/>
    <lineage>
        <taxon>Eukaryota</taxon>
        <taxon>Sar</taxon>
        <taxon>Alveolata</taxon>
        <taxon>Apicomplexa</taxon>
        <taxon>Aconoidasida</taxon>
        <taxon>Haemosporida</taxon>
        <taxon>Plasmodiidae</taxon>
        <taxon>Plasmodium</taxon>
        <taxon>Plasmodium (Laverania)</taxon>
    </lineage>
</organism>
<keyword evidence="1" id="KW-1133">Transmembrane helix</keyword>
<dbReference type="Proteomes" id="UP000019103">
    <property type="component" value="Unassembled WGS sequence"/>
</dbReference>
<feature type="transmembrane region" description="Helical" evidence="1">
    <location>
        <begin position="12"/>
        <end position="32"/>
    </location>
</feature>
<evidence type="ECO:0000313" key="3">
    <source>
        <dbReference type="Proteomes" id="UP000019103"/>
    </source>
</evidence>
<name>W4J2K8_PLAFP</name>
<reference evidence="2 3" key="2">
    <citation type="submission" date="2013-02" db="EMBL/GenBank/DDBJ databases">
        <title>The Genome Sequence of Plasmodium falciparum Palo Alto/Uganda.</title>
        <authorList>
            <consortium name="The Broad Institute Genome Sequencing Platform"/>
            <consortium name="The Broad Institute Genome Sequencing Center for Infectious Disease"/>
            <person name="Neafsey D."/>
            <person name="Cheeseman I."/>
            <person name="Volkman S."/>
            <person name="Adams J."/>
            <person name="Walker B."/>
            <person name="Young S.K."/>
            <person name="Zeng Q."/>
            <person name="Gargeya S."/>
            <person name="Fitzgerald M."/>
            <person name="Haas B."/>
            <person name="Abouelleil A."/>
            <person name="Alvarado L."/>
            <person name="Arachchi H.M."/>
            <person name="Berlin A.M."/>
            <person name="Chapman S.B."/>
            <person name="Dewar J."/>
            <person name="Goldberg J."/>
            <person name="Griggs A."/>
            <person name="Gujja S."/>
            <person name="Hansen M."/>
            <person name="Howarth C."/>
            <person name="Imamovic A."/>
            <person name="Larimer J."/>
            <person name="McCowan C."/>
            <person name="Murphy C."/>
            <person name="Neiman D."/>
            <person name="Pearson M."/>
            <person name="Priest M."/>
            <person name="Roberts A."/>
            <person name="Saif S."/>
            <person name="Shea T."/>
            <person name="Sisk P."/>
            <person name="Sykes S."/>
            <person name="Wortman J."/>
            <person name="Nusbaum C."/>
            <person name="Birren B."/>
        </authorList>
    </citation>
    <scope>NUCLEOTIDE SEQUENCE [LARGE SCALE GENOMIC DNA]</scope>
    <source>
        <strain evidence="2 3">Palo Alto/Uganda</strain>
    </source>
</reference>
<protein>
    <submittedName>
        <fullName evidence="2">Uncharacterized protein</fullName>
    </submittedName>
</protein>
<evidence type="ECO:0000256" key="1">
    <source>
        <dbReference type="SAM" id="Phobius"/>
    </source>
</evidence>
<dbReference type="AlphaFoldDB" id="W4J2K8"/>
<sequence length="478" mass="57978">MNKGIKTKWPFFNISNFYFFNKLLLNILYFFYQNNMGENFMGIFFFDSIFKRIKERIILEEPDIFILLKKQKIHFNEVEYDNTNIVLKYKKYISYELSSYISFCLYFLKKIILNNDKLYDLLNCTKYKKRIINLCKLQLCLYEFFLPTKSTNNGFSLSLLVLYHIYVKIYNNKNMDRKMVHLILRLIFYATHKSLNTMERDNIIIYKNDRNGERTMEKKNKIHNNNICNICNNCNNFNSTHLKTRFCPKENNDKLFIINKNFQKPFEEYYLNISLHVFITGLNVLTNITKLIILKYDIDYKNNIIIKGSNILNKQKKNKKKRSSIITVYYRYLYKLYNVLIKKTKDDFFYSTKKYVLQYIKHFIILNTVLILKYKFRNYINFKKILSFCLYNLYTDYDVSVFSIIYSIAFSLKSYINLCSSKIKNSNRYLERVDDLLFKVVEEYKSYDIPETNLWEEYISKYVSFETLKHTYVDCPGE</sequence>
<dbReference type="OrthoDB" id="371612at2759"/>
<keyword evidence="1" id="KW-0812">Transmembrane</keyword>
<proteinExistence type="predicted"/>